<comment type="similarity">
    <text evidence="3">Belongs to the class-II aminoacyl-tRNA synthetase family. Phe-tRNA synthetase alpha subunit type 2 subfamily.</text>
</comment>
<comment type="cofactor">
    <cofactor evidence="1">
        <name>Mg(2+)</name>
        <dbReference type="ChEBI" id="CHEBI:18420"/>
    </cofactor>
</comment>
<dbReference type="SUPFAM" id="SSF55681">
    <property type="entry name" value="Class II aaRS and biotin synthetases"/>
    <property type="match status" value="1"/>
</dbReference>
<evidence type="ECO:0000259" key="14">
    <source>
        <dbReference type="PROSITE" id="PS50862"/>
    </source>
</evidence>
<dbReference type="FunFam" id="3.30.930.10:FF:000178">
    <property type="entry name" value="Phenylalanyl-tRNA synthetase subunit alpha"/>
    <property type="match status" value="1"/>
</dbReference>
<dbReference type="Gene3D" id="1.10.10.2320">
    <property type="match status" value="1"/>
</dbReference>
<keyword evidence="12" id="KW-0030">Aminoacyl-tRNA synthetase</keyword>
<evidence type="ECO:0000256" key="9">
    <source>
        <dbReference type="ARBA" id="ARBA00022840"/>
    </source>
</evidence>
<feature type="domain" description="Aminoacyl-transfer RNA synthetases class-II family profile" evidence="14">
    <location>
        <begin position="231"/>
        <end position="497"/>
    </location>
</feature>
<evidence type="ECO:0000256" key="5">
    <source>
        <dbReference type="ARBA" id="ARBA00022490"/>
    </source>
</evidence>
<dbReference type="GO" id="GO:0006432">
    <property type="term" value="P:phenylalanyl-tRNA aminoacylation"/>
    <property type="evidence" value="ECO:0007669"/>
    <property type="project" value="InterPro"/>
</dbReference>
<evidence type="ECO:0000256" key="10">
    <source>
        <dbReference type="ARBA" id="ARBA00022842"/>
    </source>
</evidence>
<dbReference type="Gene3D" id="3.30.1370.240">
    <property type="match status" value="1"/>
</dbReference>
<dbReference type="Gene3D" id="1.10.10.2330">
    <property type="match status" value="1"/>
</dbReference>
<dbReference type="Gene3D" id="3.30.930.10">
    <property type="entry name" value="Bira Bifunctional Protein, Domain 2"/>
    <property type="match status" value="1"/>
</dbReference>
<dbReference type="PANTHER" id="PTHR11538:SF40">
    <property type="entry name" value="PHENYLALANINE--TRNA LIGASE ALPHA SUBUNIT"/>
    <property type="match status" value="1"/>
</dbReference>
<evidence type="ECO:0000313" key="15">
    <source>
        <dbReference type="EMBL" id="GHP10030.1"/>
    </source>
</evidence>
<evidence type="ECO:0000256" key="3">
    <source>
        <dbReference type="ARBA" id="ARBA00006703"/>
    </source>
</evidence>
<dbReference type="PANTHER" id="PTHR11538">
    <property type="entry name" value="PHENYLALANYL-TRNA SYNTHETASE"/>
    <property type="match status" value="1"/>
</dbReference>
<keyword evidence="10" id="KW-0460">Magnesium</keyword>
<organism evidence="15 16">
    <name type="scientific">Pycnococcus provasolii</name>
    <dbReference type="NCBI Taxonomy" id="41880"/>
    <lineage>
        <taxon>Eukaryota</taxon>
        <taxon>Viridiplantae</taxon>
        <taxon>Chlorophyta</taxon>
        <taxon>Pseudoscourfieldiophyceae</taxon>
        <taxon>Pseudoscourfieldiales</taxon>
        <taxon>Pycnococcaceae</taxon>
        <taxon>Pycnococcus</taxon>
    </lineage>
</organism>
<dbReference type="Pfam" id="PF18553">
    <property type="entry name" value="PheRS_DBD3"/>
    <property type="match status" value="1"/>
</dbReference>
<dbReference type="GO" id="GO:0004826">
    <property type="term" value="F:phenylalanine-tRNA ligase activity"/>
    <property type="evidence" value="ECO:0007669"/>
    <property type="project" value="UniProtKB-EC"/>
</dbReference>
<keyword evidence="5" id="KW-0963">Cytoplasm</keyword>
<evidence type="ECO:0000256" key="13">
    <source>
        <dbReference type="ARBA" id="ARBA00030612"/>
    </source>
</evidence>
<evidence type="ECO:0000256" key="1">
    <source>
        <dbReference type="ARBA" id="ARBA00001946"/>
    </source>
</evidence>
<dbReference type="InterPro" id="IPR002319">
    <property type="entry name" value="Phenylalanyl-tRNA_Synthase"/>
</dbReference>
<gene>
    <name evidence="15" type="ORF">PPROV_000876300</name>
</gene>
<dbReference type="AlphaFoldDB" id="A0A830HW81"/>
<keyword evidence="8" id="KW-0547">Nucleotide-binding</keyword>
<dbReference type="EMBL" id="BNJQ01000027">
    <property type="protein sequence ID" value="GHP10030.1"/>
    <property type="molecule type" value="Genomic_DNA"/>
</dbReference>
<evidence type="ECO:0000256" key="7">
    <source>
        <dbReference type="ARBA" id="ARBA00022723"/>
    </source>
</evidence>
<evidence type="ECO:0000256" key="6">
    <source>
        <dbReference type="ARBA" id="ARBA00022598"/>
    </source>
</evidence>
<dbReference type="InterPro" id="IPR006195">
    <property type="entry name" value="aa-tRNA-synth_II"/>
</dbReference>
<evidence type="ECO:0000256" key="4">
    <source>
        <dbReference type="ARBA" id="ARBA00012814"/>
    </source>
</evidence>
<name>A0A830HW81_9CHLO</name>
<dbReference type="OrthoDB" id="238316at2759"/>
<protein>
    <recommendedName>
        <fullName evidence="4">phenylalanine--tRNA ligase</fullName>
        <ecNumber evidence="4">6.1.1.20</ecNumber>
    </recommendedName>
    <alternativeName>
        <fullName evidence="13">Phenylalanyl-tRNA synthetase alpha subunit</fullName>
    </alternativeName>
</protein>
<evidence type="ECO:0000256" key="12">
    <source>
        <dbReference type="ARBA" id="ARBA00023146"/>
    </source>
</evidence>
<evidence type="ECO:0000313" key="16">
    <source>
        <dbReference type="Proteomes" id="UP000660262"/>
    </source>
</evidence>
<evidence type="ECO:0000256" key="2">
    <source>
        <dbReference type="ARBA" id="ARBA00004496"/>
    </source>
</evidence>
<keyword evidence="11" id="KW-0648">Protein biosynthesis</keyword>
<dbReference type="NCBIfam" id="NF003210">
    <property type="entry name" value="PRK04172.1"/>
    <property type="match status" value="1"/>
</dbReference>
<dbReference type="GO" id="GO:0046872">
    <property type="term" value="F:metal ion binding"/>
    <property type="evidence" value="ECO:0007669"/>
    <property type="project" value="UniProtKB-KW"/>
</dbReference>
<keyword evidence="16" id="KW-1185">Reference proteome</keyword>
<dbReference type="GO" id="GO:0000049">
    <property type="term" value="F:tRNA binding"/>
    <property type="evidence" value="ECO:0007669"/>
    <property type="project" value="InterPro"/>
</dbReference>
<dbReference type="InterPro" id="IPR040725">
    <property type="entry name" value="PheRS_DBD3"/>
</dbReference>
<dbReference type="Proteomes" id="UP000660262">
    <property type="component" value="Unassembled WGS sequence"/>
</dbReference>
<dbReference type="InterPro" id="IPR045864">
    <property type="entry name" value="aa-tRNA-synth_II/BPL/LPL"/>
</dbReference>
<dbReference type="GO" id="GO:0005829">
    <property type="term" value="C:cytosol"/>
    <property type="evidence" value="ECO:0007669"/>
    <property type="project" value="TreeGrafter"/>
</dbReference>
<proteinExistence type="inferred from homology"/>
<evidence type="ECO:0000256" key="8">
    <source>
        <dbReference type="ARBA" id="ARBA00022741"/>
    </source>
</evidence>
<dbReference type="NCBIfam" id="TIGR00468">
    <property type="entry name" value="pheS"/>
    <property type="match status" value="1"/>
</dbReference>
<comment type="subcellular location">
    <subcellularLocation>
        <location evidence="2">Cytoplasm</location>
    </subcellularLocation>
</comment>
<dbReference type="CDD" id="cd00496">
    <property type="entry name" value="PheRS_alpha_core"/>
    <property type="match status" value="1"/>
</dbReference>
<keyword evidence="9" id="KW-0067">ATP-binding</keyword>
<keyword evidence="6" id="KW-0436">Ligase</keyword>
<evidence type="ECO:0000256" key="11">
    <source>
        <dbReference type="ARBA" id="ARBA00022917"/>
    </source>
</evidence>
<dbReference type="InterPro" id="IPR004529">
    <property type="entry name" value="Phe-tRNA-synth_IIc_asu"/>
</dbReference>
<reference evidence="15" key="1">
    <citation type="submission" date="2020-10" db="EMBL/GenBank/DDBJ databases">
        <title>Unveiling of a novel bifunctional photoreceptor, Dualchrome1, isolated from a cosmopolitan green alga.</title>
        <authorList>
            <person name="Suzuki S."/>
            <person name="Kawachi M."/>
        </authorList>
    </citation>
    <scope>NUCLEOTIDE SEQUENCE</scope>
    <source>
        <strain evidence="15">NIES 2893</strain>
    </source>
</reference>
<keyword evidence="7" id="KW-0479">Metal-binding</keyword>
<dbReference type="EC" id="6.1.1.20" evidence="4"/>
<dbReference type="PROSITE" id="PS50862">
    <property type="entry name" value="AA_TRNA_LIGASE_II"/>
    <property type="match status" value="1"/>
</dbReference>
<comment type="caution">
    <text evidence="15">The sequence shown here is derived from an EMBL/GenBank/DDBJ whole genome shotgun (WGS) entry which is preliminary data.</text>
</comment>
<dbReference type="GO" id="GO:0005524">
    <property type="term" value="F:ATP binding"/>
    <property type="evidence" value="ECO:0007669"/>
    <property type="project" value="UniProtKB-KW"/>
</dbReference>
<dbReference type="GO" id="GO:0009328">
    <property type="term" value="C:phenylalanine-tRNA ligase complex"/>
    <property type="evidence" value="ECO:0007669"/>
    <property type="project" value="TreeGrafter"/>
</dbReference>
<accession>A0A830HW81</accession>
<sequence length="513" mass="57597">MSTTESLLLTYLNNNEVIEDTSSWSLANSLSHSDVVGVVKSLTASLMTSVEQLTSLKLELLDEAQDIIARGSSPEVAVLALVPSGSEGIPLADLKAAAGPIADNGMRQAMANRWLATTKGEGGPVVKRNVETVEDVVLKHITALAESGGDRTAIPEKDLKAYMKRKIVKEVKLTSYRVSKGPEFALERKQLATDLTEEMMATGSWRETKFKDYNFNVTGRENGGHLHPLLKVRQKFREIFIQMGFTEMPTNNYVESSFWNFDALFQPQQHPARDAHDTFFLTRPAKADLTKTLDADYLTRVRNVHESGGYDSIGYGYNWSLEEAEKNVLRTHTTAVSSRMLKRWADKFKAQPPGTPFQPVRYFSIDRVFRNEAIDRTHLAEFHQVEGVVCDRGLTLGHLMGTLNAFFERLGLPTLRFKPAYNPYTEPSMEIFSYHPALGKWVEVGNSGVFRPEMLRPMGLPEDVSVIAWGLSVERPTMILYGIDNIRELFGHKVSLPMIRRNPVCRIGLQEVQ</sequence>
<dbReference type="Pfam" id="PF01409">
    <property type="entry name" value="tRNA-synt_2d"/>
    <property type="match status" value="1"/>
</dbReference>